<name>A0A1Y1ZAD0_9FUNG</name>
<dbReference type="GO" id="GO:0016020">
    <property type="term" value="C:membrane"/>
    <property type="evidence" value="ECO:0007669"/>
    <property type="project" value="UniProtKB-SubCell"/>
</dbReference>
<keyword evidence="3 5" id="KW-1133">Transmembrane helix</keyword>
<evidence type="ECO:0000313" key="6">
    <source>
        <dbReference type="EMBL" id="ORY07126.1"/>
    </source>
</evidence>
<feature type="transmembrane region" description="Helical" evidence="5">
    <location>
        <begin position="20"/>
        <end position="48"/>
    </location>
</feature>
<evidence type="ECO:0000256" key="1">
    <source>
        <dbReference type="ARBA" id="ARBA00004141"/>
    </source>
</evidence>
<dbReference type="PANTHER" id="PTHR11040:SF205">
    <property type="entry name" value="ZINC TRANSPORTER ZUPT"/>
    <property type="match status" value="1"/>
</dbReference>
<evidence type="ECO:0000256" key="4">
    <source>
        <dbReference type="ARBA" id="ARBA00023136"/>
    </source>
</evidence>
<comment type="caution">
    <text evidence="6">The sequence shown here is derived from an EMBL/GenBank/DDBJ whole genome shotgun (WGS) entry which is preliminary data.</text>
</comment>
<evidence type="ECO:0000256" key="5">
    <source>
        <dbReference type="SAM" id="Phobius"/>
    </source>
</evidence>
<evidence type="ECO:0000313" key="7">
    <source>
        <dbReference type="Proteomes" id="UP000193498"/>
    </source>
</evidence>
<protein>
    <recommendedName>
        <fullName evidence="8">Zinc/iron permease</fullName>
    </recommendedName>
</protein>
<comment type="subcellular location">
    <subcellularLocation>
        <location evidence="1">Membrane</location>
        <topology evidence="1">Multi-pass membrane protein</topology>
    </subcellularLocation>
</comment>
<evidence type="ECO:0000256" key="2">
    <source>
        <dbReference type="ARBA" id="ARBA00022692"/>
    </source>
</evidence>
<accession>A0A1Y1ZAD0</accession>
<dbReference type="PANTHER" id="PTHR11040">
    <property type="entry name" value="ZINC/IRON TRANSPORTER"/>
    <property type="match status" value="1"/>
</dbReference>
<dbReference type="Pfam" id="PF02535">
    <property type="entry name" value="Zip"/>
    <property type="match status" value="1"/>
</dbReference>
<dbReference type="InParanoid" id="A0A1Y1ZAD0"/>
<dbReference type="OrthoDB" id="262547at2759"/>
<reference evidence="6 7" key="1">
    <citation type="submission" date="2016-07" db="EMBL/GenBank/DDBJ databases">
        <title>Pervasive Adenine N6-methylation of Active Genes in Fungi.</title>
        <authorList>
            <consortium name="DOE Joint Genome Institute"/>
            <person name="Mondo S.J."/>
            <person name="Dannebaum R.O."/>
            <person name="Kuo R.C."/>
            <person name="Labutti K."/>
            <person name="Haridas S."/>
            <person name="Kuo A."/>
            <person name="Salamov A."/>
            <person name="Ahrendt S.R."/>
            <person name="Lipzen A."/>
            <person name="Sullivan W."/>
            <person name="Andreopoulos W.B."/>
            <person name="Clum A."/>
            <person name="Lindquist E."/>
            <person name="Daum C."/>
            <person name="Ramamoorthy G.K."/>
            <person name="Gryganskyi A."/>
            <person name="Culley D."/>
            <person name="Magnuson J.K."/>
            <person name="James T.Y."/>
            <person name="O'Malley M.A."/>
            <person name="Stajich J.E."/>
            <person name="Spatafora J.W."/>
            <person name="Visel A."/>
            <person name="Grigoriev I.V."/>
        </authorList>
    </citation>
    <scope>NUCLEOTIDE SEQUENCE [LARGE SCALE GENOMIC DNA]</scope>
    <source>
        <strain evidence="6 7">CBS 931.73</strain>
    </source>
</reference>
<dbReference type="GO" id="GO:0005385">
    <property type="term" value="F:zinc ion transmembrane transporter activity"/>
    <property type="evidence" value="ECO:0007669"/>
    <property type="project" value="TreeGrafter"/>
</dbReference>
<keyword evidence="7" id="KW-1185">Reference proteome</keyword>
<evidence type="ECO:0008006" key="8">
    <source>
        <dbReference type="Google" id="ProtNLM"/>
    </source>
</evidence>
<dbReference type="InterPro" id="IPR003689">
    <property type="entry name" value="ZIP"/>
</dbReference>
<keyword evidence="4 5" id="KW-0472">Membrane</keyword>
<proteinExistence type="predicted"/>
<evidence type="ECO:0000256" key="3">
    <source>
        <dbReference type="ARBA" id="ARBA00022989"/>
    </source>
</evidence>
<gene>
    <name evidence="6" type="ORF">K493DRAFT_202506</name>
</gene>
<dbReference type="AlphaFoldDB" id="A0A1Y1ZAD0"/>
<dbReference type="STRING" id="1314790.A0A1Y1ZAD0"/>
<feature type="transmembrane region" description="Helical" evidence="5">
    <location>
        <begin position="135"/>
        <end position="154"/>
    </location>
</feature>
<feature type="transmembrane region" description="Helical" evidence="5">
    <location>
        <begin position="68"/>
        <end position="89"/>
    </location>
</feature>
<feature type="transmembrane region" description="Helical" evidence="5">
    <location>
        <begin position="101"/>
        <end position="123"/>
    </location>
</feature>
<organism evidence="6 7">
    <name type="scientific">Basidiobolus meristosporus CBS 931.73</name>
    <dbReference type="NCBI Taxonomy" id="1314790"/>
    <lineage>
        <taxon>Eukaryota</taxon>
        <taxon>Fungi</taxon>
        <taxon>Fungi incertae sedis</taxon>
        <taxon>Zoopagomycota</taxon>
        <taxon>Entomophthoromycotina</taxon>
        <taxon>Basidiobolomycetes</taxon>
        <taxon>Basidiobolales</taxon>
        <taxon>Basidiobolaceae</taxon>
        <taxon>Basidiobolus</taxon>
    </lineage>
</organism>
<keyword evidence="2 5" id="KW-0812">Transmembrane</keyword>
<sequence length="158" mass="16746">MADVAAVETETEQRLQLLNLGIQTAIAISIHKFPVGLGLFFAIAVHNIPEGLMISIPIYASTGSRLKAFLYAGILGGLSQPLGAIIGYILLSDMQSTYQSIVYGIVFGIVSGLMTVIVVQGMLPSAFKYDPKGNMVVTWFLTGVITIGFASATFNSAV</sequence>
<dbReference type="EMBL" id="MCFE01000011">
    <property type="protein sequence ID" value="ORY07126.1"/>
    <property type="molecule type" value="Genomic_DNA"/>
</dbReference>
<dbReference type="Proteomes" id="UP000193498">
    <property type="component" value="Unassembled WGS sequence"/>
</dbReference>